<keyword evidence="9" id="KW-1185">Reference proteome</keyword>
<dbReference type="InterPro" id="IPR001623">
    <property type="entry name" value="DnaJ_domain"/>
</dbReference>
<evidence type="ECO:0000259" key="7">
    <source>
        <dbReference type="PROSITE" id="PS50076"/>
    </source>
</evidence>
<evidence type="ECO:0000256" key="5">
    <source>
        <dbReference type="SAM" id="MobiDB-lite"/>
    </source>
</evidence>
<dbReference type="InterPro" id="IPR008991">
    <property type="entry name" value="Translation_prot_SH3-like_sf"/>
</dbReference>
<accession>A0AAD3CN41</accession>
<dbReference type="SMART" id="SM00271">
    <property type="entry name" value="DnaJ"/>
    <property type="match status" value="1"/>
</dbReference>
<dbReference type="InterPro" id="IPR014722">
    <property type="entry name" value="Rib_uL2_dom2"/>
</dbReference>
<dbReference type="Gene3D" id="1.10.287.110">
    <property type="entry name" value="DnaJ domain"/>
    <property type="match status" value="1"/>
</dbReference>
<dbReference type="GO" id="GO:0006412">
    <property type="term" value="P:translation"/>
    <property type="evidence" value="ECO:0007669"/>
    <property type="project" value="InterPro"/>
</dbReference>
<sequence>MKFFQLAAVNILIVPSANAFLTAPPLQKNNSPFPTQEIYPNEQQMPSFTFAPQYNREQSTQLNYASGLPDTSDPLAILNLEPNVVDISEIKKAYRKMAMKYHPDTRVSTDASEDEKQMANDQFARINAAYAFLTGKSEDKPEATESEKRHEQRVGRRAAKTGPYGAHRHAGYAGRTAGRASHHYRTPSHRQRKSEDPTQKVWVNDVQGYDISGNPVGSRYKTARSTGPRNRRAYSTQRPNNGYSGTGSYYGTGKRTRARRTASATPKRNTSFYGRTATSANSRGSPSYASPSSAPSPMNAKKEHFKTANNDSSYGQTKNYFKTGDVVTIMKGEYAGNSGRVSSVYKSMVNVDVSETMSCFVEIKYVKHGIHTRYKHDTKAEPVKKQPETKFEFTPEPAAEDVETVDFFENTKATYPSPEAEMPSEPTEVHEEPVDNFYRSYFTGGKWTQVKNGESPPPPPEYAPEPEVSQPVGHEYNDPYGSWDMSARFDAWNAPPTPSVQEEIYTHDEEVISDVYDSVPRDPYRSRVPHEETFNAPSSGTASSFDDDSWDYYFQQLQSFRDEHGHCFVKNSPDKAQKELLRWVNHQRRRFRAVMKRLRDNEMVDPFDLQKLEKLDRLGFVFNVHEYKFEQNLAKLSEFYAMYGHSNVPPSYTGDPTLYSFVSRQRYLYKERMFRGIGNSLSDERIDKLSKLDFIWITRH</sequence>
<feature type="compositionally biased region" description="Polar residues" evidence="5">
    <location>
        <begin position="223"/>
        <end position="241"/>
    </location>
</feature>
<dbReference type="EMBL" id="BLLK01000029">
    <property type="protein sequence ID" value="GFH48922.1"/>
    <property type="molecule type" value="Genomic_DNA"/>
</dbReference>
<evidence type="ECO:0000256" key="4">
    <source>
        <dbReference type="ARBA" id="ARBA00035361"/>
    </source>
</evidence>
<dbReference type="Pfam" id="PF00226">
    <property type="entry name" value="DnaJ"/>
    <property type="match status" value="1"/>
</dbReference>
<dbReference type="InterPro" id="IPR005824">
    <property type="entry name" value="KOW"/>
</dbReference>
<proteinExistence type="predicted"/>
<dbReference type="Proteomes" id="UP001054902">
    <property type="component" value="Unassembled WGS sequence"/>
</dbReference>
<reference evidence="8 9" key="1">
    <citation type="journal article" date="2021" name="Sci. Rep.">
        <title>The genome of the diatom Chaetoceros tenuissimus carries an ancient integrated fragment of an extant virus.</title>
        <authorList>
            <person name="Hongo Y."/>
            <person name="Kimura K."/>
            <person name="Takaki Y."/>
            <person name="Yoshida Y."/>
            <person name="Baba S."/>
            <person name="Kobayashi G."/>
            <person name="Nagasaki K."/>
            <person name="Hano T."/>
            <person name="Tomaru Y."/>
        </authorList>
    </citation>
    <scope>NUCLEOTIDE SEQUENCE [LARGE SCALE GENOMIC DNA]</scope>
    <source>
        <strain evidence="8 9">NIES-3715</strain>
    </source>
</reference>
<dbReference type="PROSITE" id="PS01108">
    <property type="entry name" value="RIBOSOMAL_L24"/>
    <property type="match status" value="1"/>
</dbReference>
<feature type="region of interest" description="Disordered" evidence="5">
    <location>
        <begin position="135"/>
        <end position="318"/>
    </location>
</feature>
<dbReference type="GO" id="GO:0003735">
    <property type="term" value="F:structural constituent of ribosome"/>
    <property type="evidence" value="ECO:0007669"/>
    <property type="project" value="InterPro"/>
</dbReference>
<dbReference type="PROSITE" id="PS50076">
    <property type="entry name" value="DNAJ_2"/>
    <property type="match status" value="1"/>
</dbReference>
<organism evidence="8 9">
    <name type="scientific">Chaetoceros tenuissimus</name>
    <dbReference type="NCBI Taxonomy" id="426638"/>
    <lineage>
        <taxon>Eukaryota</taxon>
        <taxon>Sar</taxon>
        <taxon>Stramenopiles</taxon>
        <taxon>Ochrophyta</taxon>
        <taxon>Bacillariophyta</taxon>
        <taxon>Coscinodiscophyceae</taxon>
        <taxon>Chaetocerotophycidae</taxon>
        <taxon>Chaetocerotales</taxon>
        <taxon>Chaetocerotaceae</taxon>
        <taxon>Chaetoceros</taxon>
    </lineage>
</organism>
<dbReference type="InterPro" id="IPR005825">
    <property type="entry name" value="Ribosomal_uL24_CS"/>
</dbReference>
<comment type="caution">
    <text evidence="8">The sequence shown here is derived from an EMBL/GenBank/DDBJ whole genome shotgun (WGS) entry which is preliminary data.</text>
</comment>
<keyword evidence="6" id="KW-0732">Signal</keyword>
<dbReference type="Gene3D" id="2.30.30.30">
    <property type="match status" value="1"/>
</dbReference>
<keyword evidence="2" id="KW-0150">Chloroplast</keyword>
<dbReference type="PANTHER" id="PTHR33418:SF1">
    <property type="entry name" value="HELICASE-ASSOCIATED DOMAIN-CONTAINING PROTEIN"/>
    <property type="match status" value="1"/>
</dbReference>
<feature type="compositionally biased region" description="Polar residues" evidence="5">
    <location>
        <begin position="307"/>
        <end position="318"/>
    </location>
</feature>
<evidence type="ECO:0000313" key="9">
    <source>
        <dbReference type="Proteomes" id="UP001054902"/>
    </source>
</evidence>
<evidence type="ECO:0000256" key="1">
    <source>
        <dbReference type="ARBA" id="ARBA00004229"/>
    </source>
</evidence>
<comment type="subcellular location">
    <subcellularLocation>
        <location evidence="1">Plastid</location>
        <location evidence="1">Chloroplast</location>
    </subcellularLocation>
</comment>
<feature type="domain" description="J" evidence="7">
    <location>
        <begin position="73"/>
        <end position="155"/>
    </location>
</feature>
<dbReference type="PANTHER" id="PTHR33418">
    <property type="entry name" value="HELICASE-ASSOCIATED"/>
    <property type="match status" value="1"/>
</dbReference>
<dbReference type="Gene3D" id="6.10.140.530">
    <property type="match status" value="2"/>
</dbReference>
<feature type="compositionally biased region" description="Polar residues" evidence="5">
    <location>
        <begin position="266"/>
        <end position="284"/>
    </location>
</feature>
<feature type="region of interest" description="Disordered" evidence="5">
    <location>
        <begin position="448"/>
        <end position="475"/>
    </location>
</feature>
<name>A0AAD3CN41_9STRA</name>
<dbReference type="GO" id="GO:0005840">
    <property type="term" value="C:ribosome"/>
    <property type="evidence" value="ECO:0007669"/>
    <property type="project" value="InterPro"/>
</dbReference>
<dbReference type="GO" id="GO:0009507">
    <property type="term" value="C:chloroplast"/>
    <property type="evidence" value="ECO:0007669"/>
    <property type="project" value="UniProtKB-SubCell"/>
</dbReference>
<dbReference type="InterPro" id="IPR005114">
    <property type="entry name" value="Helicase_assoc"/>
</dbReference>
<gene>
    <name evidence="8" type="ORF">CTEN210_05398</name>
</gene>
<feature type="compositionally biased region" description="Basic residues" evidence="5">
    <location>
        <begin position="180"/>
        <end position="192"/>
    </location>
</feature>
<feature type="signal peptide" evidence="6">
    <location>
        <begin position="1"/>
        <end position="19"/>
    </location>
</feature>
<dbReference type="SUPFAM" id="SSF50104">
    <property type="entry name" value="Translation proteins SH3-like domain"/>
    <property type="match status" value="1"/>
</dbReference>
<dbReference type="SMART" id="SM00739">
    <property type="entry name" value="KOW"/>
    <property type="match status" value="1"/>
</dbReference>
<dbReference type="SUPFAM" id="SSF46565">
    <property type="entry name" value="Chaperone J-domain"/>
    <property type="match status" value="1"/>
</dbReference>
<keyword evidence="3" id="KW-0934">Plastid</keyword>
<evidence type="ECO:0000256" key="6">
    <source>
        <dbReference type="SAM" id="SignalP"/>
    </source>
</evidence>
<dbReference type="InterPro" id="IPR036869">
    <property type="entry name" value="J_dom_sf"/>
</dbReference>
<evidence type="ECO:0000313" key="8">
    <source>
        <dbReference type="EMBL" id="GFH48922.1"/>
    </source>
</evidence>
<feature type="compositionally biased region" description="Basic and acidic residues" evidence="5">
    <location>
        <begin position="136"/>
        <end position="154"/>
    </location>
</feature>
<dbReference type="AlphaFoldDB" id="A0AAD3CN41"/>
<feature type="chain" id="PRO_5041998617" description="50S ribosomal protein L24, chloroplastic" evidence="6">
    <location>
        <begin position="20"/>
        <end position="700"/>
    </location>
</feature>
<protein>
    <recommendedName>
        <fullName evidence="4">50S ribosomal protein L24, chloroplastic</fullName>
    </recommendedName>
</protein>
<evidence type="ECO:0000256" key="3">
    <source>
        <dbReference type="ARBA" id="ARBA00022640"/>
    </source>
</evidence>
<feature type="compositionally biased region" description="Low complexity" evidence="5">
    <location>
        <begin position="285"/>
        <end position="297"/>
    </location>
</feature>
<dbReference type="Pfam" id="PF03457">
    <property type="entry name" value="HA"/>
    <property type="match status" value="2"/>
</dbReference>
<evidence type="ECO:0000256" key="2">
    <source>
        <dbReference type="ARBA" id="ARBA00022528"/>
    </source>
</evidence>
<dbReference type="CDD" id="cd06257">
    <property type="entry name" value="DnaJ"/>
    <property type="match status" value="1"/>
</dbReference>